<dbReference type="KEGG" id="fas:105266668"/>
<proteinExistence type="predicted"/>
<dbReference type="OrthoDB" id="10370008at2759"/>
<evidence type="ECO:0000313" key="2">
    <source>
        <dbReference type="Proteomes" id="UP000694866"/>
    </source>
</evidence>
<dbReference type="Proteomes" id="UP000694866">
    <property type="component" value="Unplaced"/>
</dbReference>
<feature type="transmembrane region" description="Helical" evidence="1">
    <location>
        <begin position="129"/>
        <end position="154"/>
    </location>
</feature>
<dbReference type="GeneID" id="105266668"/>
<dbReference type="AlphaFoldDB" id="A0A9R1U0A4"/>
<evidence type="ECO:0000256" key="1">
    <source>
        <dbReference type="SAM" id="Phobius"/>
    </source>
</evidence>
<name>A0A9R1U0A4_9HYME</name>
<gene>
    <name evidence="3" type="primary">LOC105266668</name>
</gene>
<keyword evidence="1" id="KW-0472">Membrane</keyword>
<sequence>MENGGFFNGLSSSEDIITLLQVSQSISSSTTSTEQSKSIESTSERLRNSSRNLNEEIDGISRGKWRRKFSKIGWNKYIRWDLLFTFGCILWIALCIADYVCPSTIYTIREIKLRTKRARNFDITWKYKFFSYFSYNVIPNLIETFMFVVFFGVIAVTESCMKKKWFNDSQTIRCNSIRLLPIYNEQDFEFDGLEESEDTYHNSEDLGELKYIKIEGERKLQIHPELYWQWKLFKRTAEITTRIKQKNKRLNKLGLHTSDFPARKLLKYDPVDESSFQSYETYDQEIHRFIMAQDNSSIKFDKIIIDLQKTKRTCPASTSSPQKINPRIISSSPAFKNFLSRLKINSPPCNKLTF</sequence>
<keyword evidence="2" id="KW-1185">Reference proteome</keyword>
<organism evidence="2 3">
    <name type="scientific">Fopius arisanus</name>
    <dbReference type="NCBI Taxonomy" id="64838"/>
    <lineage>
        <taxon>Eukaryota</taxon>
        <taxon>Metazoa</taxon>
        <taxon>Ecdysozoa</taxon>
        <taxon>Arthropoda</taxon>
        <taxon>Hexapoda</taxon>
        <taxon>Insecta</taxon>
        <taxon>Pterygota</taxon>
        <taxon>Neoptera</taxon>
        <taxon>Endopterygota</taxon>
        <taxon>Hymenoptera</taxon>
        <taxon>Apocrita</taxon>
        <taxon>Ichneumonoidea</taxon>
        <taxon>Braconidae</taxon>
        <taxon>Opiinae</taxon>
        <taxon>Fopius</taxon>
    </lineage>
</organism>
<feature type="transmembrane region" description="Helical" evidence="1">
    <location>
        <begin position="82"/>
        <end position="108"/>
    </location>
</feature>
<keyword evidence="1" id="KW-1133">Transmembrane helix</keyword>
<accession>A0A9R1U0A4</accession>
<dbReference type="RefSeq" id="XP_011303314.1">
    <property type="nucleotide sequence ID" value="XM_011305012.1"/>
</dbReference>
<reference evidence="3" key="1">
    <citation type="submission" date="2025-08" db="UniProtKB">
        <authorList>
            <consortium name="RefSeq"/>
        </authorList>
    </citation>
    <scope>IDENTIFICATION</scope>
    <source>
        <strain evidence="3">USDA-PBARC FA_bdor</strain>
        <tissue evidence="3">Whole organism</tissue>
    </source>
</reference>
<keyword evidence="1" id="KW-0812">Transmembrane</keyword>
<protein>
    <submittedName>
        <fullName evidence="3">Uncharacterized protein</fullName>
    </submittedName>
</protein>
<evidence type="ECO:0000313" key="3">
    <source>
        <dbReference type="RefSeq" id="XP_011303314.1"/>
    </source>
</evidence>